<evidence type="ECO:0000313" key="3">
    <source>
        <dbReference type="Proteomes" id="UP001431209"/>
    </source>
</evidence>
<dbReference type="PANTHER" id="PTHR22872">
    <property type="entry name" value="BTK-BINDING PROTEIN-RELATED"/>
    <property type="match status" value="1"/>
</dbReference>
<gene>
    <name evidence="2" type="ORF">AKO1_001093</name>
</gene>
<reference evidence="2 3" key="1">
    <citation type="submission" date="2024-03" db="EMBL/GenBank/DDBJ databases">
        <title>The Acrasis kona genome and developmental transcriptomes reveal deep origins of eukaryotic multicellular pathways.</title>
        <authorList>
            <person name="Sheikh S."/>
            <person name="Fu C.-J."/>
            <person name="Brown M.W."/>
            <person name="Baldauf S.L."/>
        </authorList>
    </citation>
    <scope>NUCLEOTIDE SEQUENCE [LARGE SCALE GENOMIC DNA]</scope>
    <source>
        <strain evidence="2 3">ATCC MYA-3509</strain>
    </source>
</reference>
<name>A0AAW2ZBJ8_9EUKA</name>
<dbReference type="AlphaFoldDB" id="A0AAW2ZBJ8"/>
<dbReference type="Gene3D" id="2.130.10.30">
    <property type="entry name" value="Regulator of chromosome condensation 1/beta-lactamase-inhibitor protein II"/>
    <property type="match status" value="1"/>
</dbReference>
<keyword evidence="1" id="KW-0677">Repeat</keyword>
<dbReference type="EMBL" id="JAOPGA020001328">
    <property type="protein sequence ID" value="KAL0487262.1"/>
    <property type="molecule type" value="Genomic_DNA"/>
</dbReference>
<dbReference type="InterPro" id="IPR051625">
    <property type="entry name" value="Signaling_Regulatory_Domain"/>
</dbReference>
<protein>
    <submittedName>
        <fullName evidence="2">Chromosome condensation regulator</fullName>
    </submittedName>
</protein>
<dbReference type="PANTHER" id="PTHR22872:SF9">
    <property type="entry name" value="X-LINKED RETINITIS PIGMENTOSA GTPASE REGULATOR"/>
    <property type="match status" value="1"/>
</dbReference>
<sequence>MTIQFLFVAAQWPHGQLAQGHFEDVFGPTPLTEQFISSNKNFKVVSASCGRRHTLVVTKDHGVWVCGANLYGQLGLPDTSNNYPEFSCINECFRLDSCRKLVKSSHCGYNYSYFITTDDQVWACGSNSNNKLGFDAQVKKIVMPQRLILINSTNTGNTNQMQWNVACGHFHAVFYKTLSNVTKTM</sequence>
<evidence type="ECO:0000313" key="2">
    <source>
        <dbReference type="EMBL" id="KAL0487262.1"/>
    </source>
</evidence>
<dbReference type="PROSITE" id="PS00626">
    <property type="entry name" value="RCC1_2"/>
    <property type="match status" value="1"/>
</dbReference>
<proteinExistence type="predicted"/>
<keyword evidence="3" id="KW-1185">Reference proteome</keyword>
<evidence type="ECO:0000256" key="1">
    <source>
        <dbReference type="ARBA" id="ARBA00022737"/>
    </source>
</evidence>
<dbReference type="InterPro" id="IPR000408">
    <property type="entry name" value="Reg_chr_condens"/>
</dbReference>
<organism evidence="2 3">
    <name type="scientific">Acrasis kona</name>
    <dbReference type="NCBI Taxonomy" id="1008807"/>
    <lineage>
        <taxon>Eukaryota</taxon>
        <taxon>Discoba</taxon>
        <taxon>Heterolobosea</taxon>
        <taxon>Tetramitia</taxon>
        <taxon>Eutetramitia</taxon>
        <taxon>Acrasidae</taxon>
        <taxon>Acrasis</taxon>
    </lineage>
</organism>
<comment type="caution">
    <text evidence="2">The sequence shown here is derived from an EMBL/GenBank/DDBJ whole genome shotgun (WGS) entry which is preliminary data.</text>
</comment>
<dbReference type="SUPFAM" id="SSF50985">
    <property type="entry name" value="RCC1/BLIP-II"/>
    <property type="match status" value="1"/>
</dbReference>
<dbReference type="Proteomes" id="UP001431209">
    <property type="component" value="Unassembled WGS sequence"/>
</dbReference>
<dbReference type="Pfam" id="PF13540">
    <property type="entry name" value="RCC1_2"/>
    <property type="match status" value="2"/>
</dbReference>
<accession>A0AAW2ZBJ8</accession>
<dbReference type="InterPro" id="IPR009091">
    <property type="entry name" value="RCC1/BLIP-II"/>
</dbReference>